<protein>
    <submittedName>
        <fullName evidence="2">Uncharacterized protein</fullName>
    </submittedName>
</protein>
<organism evidence="2 3">
    <name type="scientific">Vigna unguiculata</name>
    <name type="common">Cowpea</name>
    <dbReference type="NCBI Taxonomy" id="3917"/>
    <lineage>
        <taxon>Eukaryota</taxon>
        <taxon>Viridiplantae</taxon>
        <taxon>Streptophyta</taxon>
        <taxon>Embryophyta</taxon>
        <taxon>Tracheophyta</taxon>
        <taxon>Spermatophyta</taxon>
        <taxon>Magnoliopsida</taxon>
        <taxon>eudicotyledons</taxon>
        <taxon>Gunneridae</taxon>
        <taxon>Pentapetalae</taxon>
        <taxon>rosids</taxon>
        <taxon>fabids</taxon>
        <taxon>Fabales</taxon>
        <taxon>Fabaceae</taxon>
        <taxon>Papilionoideae</taxon>
        <taxon>50 kb inversion clade</taxon>
        <taxon>NPAAA clade</taxon>
        <taxon>indigoferoid/millettioid clade</taxon>
        <taxon>Phaseoleae</taxon>
        <taxon>Vigna</taxon>
    </lineage>
</organism>
<reference evidence="2 3" key="1">
    <citation type="submission" date="2019-04" db="EMBL/GenBank/DDBJ databases">
        <title>An improved genome assembly and genetic linkage map for asparagus bean, Vigna unguiculata ssp. sesquipedialis.</title>
        <authorList>
            <person name="Xia Q."/>
            <person name="Zhang R."/>
            <person name="Dong Y."/>
        </authorList>
    </citation>
    <scope>NUCLEOTIDE SEQUENCE [LARGE SCALE GENOMIC DNA]</scope>
    <source>
        <tissue evidence="2">Leaf</tissue>
    </source>
</reference>
<accession>A0A4D6KRK4</accession>
<dbReference type="Proteomes" id="UP000501690">
    <property type="component" value="Linkage Group LG1"/>
</dbReference>
<dbReference type="PANTHER" id="PTHR46602">
    <property type="entry name" value="PROTEIN SUPPRESSOR OF GENE SILENCING 3"/>
    <property type="match status" value="1"/>
</dbReference>
<feature type="compositionally biased region" description="Basic and acidic residues" evidence="1">
    <location>
        <begin position="185"/>
        <end position="201"/>
    </location>
</feature>
<gene>
    <name evidence="2" type="ORF">DEO72_LG1g103</name>
</gene>
<dbReference type="InterPro" id="IPR044287">
    <property type="entry name" value="SGS3"/>
</dbReference>
<dbReference type="EMBL" id="CP039345">
    <property type="protein sequence ID" value="QCD76484.1"/>
    <property type="molecule type" value="Genomic_DNA"/>
</dbReference>
<feature type="compositionally biased region" description="Polar residues" evidence="1">
    <location>
        <begin position="84"/>
        <end position="95"/>
    </location>
</feature>
<dbReference type="GO" id="GO:0051607">
    <property type="term" value="P:defense response to virus"/>
    <property type="evidence" value="ECO:0007669"/>
    <property type="project" value="InterPro"/>
</dbReference>
<dbReference type="GO" id="GO:0031047">
    <property type="term" value="P:regulatory ncRNA-mediated gene silencing"/>
    <property type="evidence" value="ECO:0007669"/>
    <property type="project" value="InterPro"/>
</dbReference>
<dbReference type="PANTHER" id="PTHR46602:SF6">
    <property type="entry name" value="XS DOMAIN-CONTAINING PROTEIN-RELATED"/>
    <property type="match status" value="1"/>
</dbReference>
<feature type="compositionally biased region" description="Polar residues" evidence="1">
    <location>
        <begin position="202"/>
        <end position="211"/>
    </location>
</feature>
<sequence>MAGDGVDTFPDLLSVYRTSVPKNNSISQNSVPNIWRTSNIIEKLKLKLVTRVTNKSNSMSPEDKSNTPQSVLTPTLEEEEEELNSPTGVDATTSEKSIETYGENNDDIVDNISDINDDIVDNISDIVSESDDDDCCSLDDIDSDTGERSHDDKIVNEDLDDFNRHSGDKPNLEFEMKSYQEMVEREIKQTDDSPPKEEHIKSQVSADSSCESSEKLNLGPEENHVDRQNKEMDVAENSFQDQIQVIEQTVSAKGDQFVKFEEKEKDKEIMQLVSEREKIMRNHEEKWLALKKKQWQELVELEKELENELAQLTDKYTSDIN</sequence>
<feature type="compositionally biased region" description="Polar residues" evidence="1">
    <location>
        <begin position="54"/>
        <end position="73"/>
    </location>
</feature>
<feature type="region of interest" description="Disordered" evidence="1">
    <location>
        <begin position="54"/>
        <end position="95"/>
    </location>
</feature>
<name>A0A4D6KRK4_VIGUN</name>
<proteinExistence type="predicted"/>
<evidence type="ECO:0000256" key="1">
    <source>
        <dbReference type="SAM" id="MobiDB-lite"/>
    </source>
</evidence>
<evidence type="ECO:0000313" key="2">
    <source>
        <dbReference type="EMBL" id="QCD76484.1"/>
    </source>
</evidence>
<evidence type="ECO:0000313" key="3">
    <source>
        <dbReference type="Proteomes" id="UP000501690"/>
    </source>
</evidence>
<feature type="region of interest" description="Disordered" evidence="1">
    <location>
        <begin position="128"/>
        <end position="154"/>
    </location>
</feature>
<feature type="region of interest" description="Disordered" evidence="1">
    <location>
        <begin position="185"/>
        <end position="224"/>
    </location>
</feature>
<feature type="compositionally biased region" description="Basic and acidic residues" evidence="1">
    <location>
        <begin position="145"/>
        <end position="154"/>
    </location>
</feature>
<keyword evidence="3" id="KW-1185">Reference proteome</keyword>
<feature type="compositionally biased region" description="Acidic residues" evidence="1">
    <location>
        <begin position="128"/>
        <end position="144"/>
    </location>
</feature>
<dbReference type="AlphaFoldDB" id="A0A4D6KRK4"/>